<proteinExistence type="predicted"/>
<dbReference type="InterPro" id="IPR053142">
    <property type="entry name" value="PchR_regulatory_protein"/>
</dbReference>
<dbReference type="PROSITE" id="PS01124">
    <property type="entry name" value="HTH_ARAC_FAMILY_2"/>
    <property type="match status" value="1"/>
</dbReference>
<comment type="caution">
    <text evidence="5">The sequence shown here is derived from an EMBL/GenBank/DDBJ whole genome shotgun (WGS) entry which is preliminary data.</text>
</comment>
<keyword evidence="3" id="KW-0804">Transcription</keyword>
<sequence length="331" mass="38195">MTITISERDWAEWEEERSHLLEYPDPDDECDVLMPQPTWLAQGYTREVTLREGLFVRVEDYQMRDRCEQSWSGGEEEVRFHCHLSGDHQDFSTEVGNLEYALYGSGDYPKQTMTCSGQLPILEVTVEMSPDVLINFAGDRGALPLELQHLIGASIQPSYARVGVLSPTMQGVLWQIIRCPYRGLMKRMYLESKALEIAALMLEQEQEVQQGRRVLIHLKSDEVDRIHRARKILLQNLEAPPSLMELARQVGLNDSALKRGFRQVFGKPVFGYLLDYRMEQAQQLLMSGDLKVGEVMQQVGFRNRQYFAEAFRKKFGVNPKDYLKGNLRNTR</sequence>
<dbReference type="PANTHER" id="PTHR47893:SF1">
    <property type="entry name" value="REGULATORY PROTEIN PCHR"/>
    <property type="match status" value="1"/>
</dbReference>
<reference evidence="5" key="1">
    <citation type="submission" date="2019-12" db="EMBL/GenBank/DDBJ databases">
        <title>High-Quality draft genome sequences of three cyanobacteria isolated from the limestone walls of the Old Cathedral of Coimbra.</title>
        <authorList>
            <person name="Tiago I."/>
            <person name="Soares F."/>
            <person name="Portugal A."/>
        </authorList>
    </citation>
    <scope>NUCLEOTIDE SEQUENCE</scope>
    <source>
        <strain evidence="5">A</strain>
    </source>
</reference>
<organism evidence="5 6">
    <name type="scientific">Myxacorys almedinensis A</name>
    <dbReference type="NCBI Taxonomy" id="2690445"/>
    <lineage>
        <taxon>Bacteria</taxon>
        <taxon>Bacillati</taxon>
        <taxon>Cyanobacteriota</taxon>
        <taxon>Cyanophyceae</taxon>
        <taxon>Leptolyngbyales</taxon>
        <taxon>Leptolyngbyaceae</taxon>
        <taxon>Myxacorys</taxon>
        <taxon>Myxacorys almedinensis</taxon>
    </lineage>
</organism>
<evidence type="ECO:0000256" key="2">
    <source>
        <dbReference type="ARBA" id="ARBA00023125"/>
    </source>
</evidence>
<dbReference type="RefSeq" id="WP_162424051.1">
    <property type="nucleotide sequence ID" value="NZ_WVIE01000016.1"/>
</dbReference>
<dbReference type="GO" id="GO:0043565">
    <property type="term" value="F:sequence-specific DNA binding"/>
    <property type="evidence" value="ECO:0007669"/>
    <property type="project" value="InterPro"/>
</dbReference>
<dbReference type="Gene3D" id="1.10.10.60">
    <property type="entry name" value="Homeodomain-like"/>
    <property type="match status" value="2"/>
</dbReference>
<dbReference type="Pfam" id="PF12833">
    <property type="entry name" value="HTH_18"/>
    <property type="match status" value="1"/>
</dbReference>
<dbReference type="Proteomes" id="UP000646053">
    <property type="component" value="Unassembled WGS sequence"/>
</dbReference>
<evidence type="ECO:0000256" key="1">
    <source>
        <dbReference type="ARBA" id="ARBA00023015"/>
    </source>
</evidence>
<feature type="domain" description="HTH araC/xylS-type" evidence="4">
    <location>
        <begin position="227"/>
        <end position="325"/>
    </location>
</feature>
<protein>
    <submittedName>
        <fullName evidence="5">Helix-turn-helix domain-containing protein</fullName>
    </submittedName>
</protein>
<dbReference type="InterPro" id="IPR018060">
    <property type="entry name" value="HTH_AraC"/>
</dbReference>
<keyword evidence="6" id="KW-1185">Reference proteome</keyword>
<evidence type="ECO:0000259" key="4">
    <source>
        <dbReference type="PROSITE" id="PS01124"/>
    </source>
</evidence>
<dbReference type="EMBL" id="WVIE01000016">
    <property type="protein sequence ID" value="NDJ18531.1"/>
    <property type="molecule type" value="Genomic_DNA"/>
</dbReference>
<evidence type="ECO:0000313" key="5">
    <source>
        <dbReference type="EMBL" id="NDJ18531.1"/>
    </source>
</evidence>
<keyword evidence="1" id="KW-0805">Transcription regulation</keyword>
<dbReference type="InterPro" id="IPR020449">
    <property type="entry name" value="Tscrpt_reg_AraC-type_HTH"/>
</dbReference>
<dbReference type="PANTHER" id="PTHR47893">
    <property type="entry name" value="REGULATORY PROTEIN PCHR"/>
    <property type="match status" value="1"/>
</dbReference>
<dbReference type="PRINTS" id="PR00032">
    <property type="entry name" value="HTHARAC"/>
</dbReference>
<gene>
    <name evidence="5" type="ORF">GS601_14720</name>
</gene>
<dbReference type="AlphaFoldDB" id="A0A8J8CKE4"/>
<evidence type="ECO:0000256" key="3">
    <source>
        <dbReference type="ARBA" id="ARBA00023163"/>
    </source>
</evidence>
<dbReference type="GO" id="GO:0003700">
    <property type="term" value="F:DNA-binding transcription factor activity"/>
    <property type="evidence" value="ECO:0007669"/>
    <property type="project" value="InterPro"/>
</dbReference>
<evidence type="ECO:0000313" key="6">
    <source>
        <dbReference type="Proteomes" id="UP000646053"/>
    </source>
</evidence>
<dbReference type="InterPro" id="IPR009057">
    <property type="entry name" value="Homeodomain-like_sf"/>
</dbReference>
<accession>A0A8J8CKE4</accession>
<dbReference type="SMART" id="SM00342">
    <property type="entry name" value="HTH_ARAC"/>
    <property type="match status" value="1"/>
</dbReference>
<dbReference type="SUPFAM" id="SSF46689">
    <property type="entry name" value="Homeodomain-like"/>
    <property type="match status" value="2"/>
</dbReference>
<name>A0A8J8CKE4_9CYAN</name>
<keyword evidence="2" id="KW-0238">DNA-binding</keyword>